<dbReference type="Proteomes" id="UP000192328">
    <property type="component" value="Unassembled WGS sequence"/>
</dbReference>
<comment type="caution">
    <text evidence="1">The sequence shown here is derived from an EMBL/GenBank/DDBJ whole genome shotgun (WGS) entry which is preliminary data.</text>
</comment>
<protein>
    <submittedName>
        <fullName evidence="1">dTDP-4-dehydrorhamnose 3,5-epimerase</fullName>
    </submittedName>
</protein>
<gene>
    <name evidence="1" type="ORF">SAMN06297397_2379</name>
</gene>
<evidence type="ECO:0000313" key="1">
    <source>
        <dbReference type="EMBL" id="SMC76476.1"/>
    </source>
</evidence>
<proteinExistence type="predicted"/>
<evidence type="ECO:0000313" key="2">
    <source>
        <dbReference type="Proteomes" id="UP000192328"/>
    </source>
</evidence>
<keyword evidence="2" id="KW-1185">Reference proteome</keyword>
<accession>A0AC61PND9</accession>
<name>A0AC61PND9_9FIRM</name>
<sequence>MKKIETKLPGVYIIEPDVHGDARGYFMETWSTRNFEELDLHYDFVQDNQSFSSQKGILRGIHFQNNPMAQAKLVRANRGAVLDVAVDLRKGSPTYKQWVAVELSAENRRMLMIPRGFGHGFKTLTDDVEFVYKVDNLYSRECDRGIRFNDPAIGVDWGEVRTELLSEKDTKSPLLEDSDCNFVFNSEFRIQNYKFGPYIHKCSNRDSQLLLL</sequence>
<dbReference type="EMBL" id="FWXZ01000005">
    <property type="protein sequence ID" value="SMC76476.1"/>
    <property type="molecule type" value="Genomic_DNA"/>
</dbReference>
<reference evidence="1" key="1">
    <citation type="submission" date="2017-04" db="EMBL/GenBank/DDBJ databases">
        <authorList>
            <person name="Varghese N."/>
            <person name="Submissions S."/>
        </authorList>
    </citation>
    <scope>NUCLEOTIDE SEQUENCE</scope>
    <source>
        <strain evidence="1">WTE2008</strain>
    </source>
</reference>
<organism evidence="1 2">
    <name type="scientific">Aristaeella lactis</name>
    <dbReference type="NCBI Taxonomy" id="3046383"/>
    <lineage>
        <taxon>Bacteria</taxon>
        <taxon>Bacillati</taxon>
        <taxon>Bacillota</taxon>
        <taxon>Clostridia</taxon>
        <taxon>Eubacteriales</taxon>
        <taxon>Aristaeellaceae</taxon>
        <taxon>Aristaeella</taxon>
    </lineage>
</organism>